<dbReference type="OrthoDB" id="9991317at2759"/>
<evidence type="ECO:0000313" key="2">
    <source>
        <dbReference type="EMBL" id="TEB23168.1"/>
    </source>
</evidence>
<dbReference type="Gene3D" id="1.25.40.10">
    <property type="entry name" value="Tetratricopeptide repeat domain"/>
    <property type="match status" value="2"/>
</dbReference>
<dbReference type="PANTHER" id="PTHR19959">
    <property type="entry name" value="KINESIN LIGHT CHAIN"/>
    <property type="match status" value="1"/>
</dbReference>
<dbReference type="InterPro" id="IPR024983">
    <property type="entry name" value="CHAT_dom"/>
</dbReference>
<dbReference type="AlphaFoldDB" id="A0A4Y7SND6"/>
<proteinExistence type="predicted"/>
<dbReference type="InterPro" id="IPR011990">
    <property type="entry name" value="TPR-like_helical_dom_sf"/>
</dbReference>
<accession>A0A4Y7SND6</accession>
<name>A0A4Y7SND6_COPMI</name>
<protein>
    <recommendedName>
        <fullName evidence="1">CHAT domain-containing protein</fullName>
    </recommendedName>
</protein>
<reference evidence="2 3" key="1">
    <citation type="journal article" date="2019" name="Nat. Ecol. Evol.">
        <title>Megaphylogeny resolves global patterns of mushroom evolution.</title>
        <authorList>
            <person name="Varga T."/>
            <person name="Krizsan K."/>
            <person name="Foldi C."/>
            <person name="Dima B."/>
            <person name="Sanchez-Garcia M."/>
            <person name="Sanchez-Ramirez S."/>
            <person name="Szollosi G.J."/>
            <person name="Szarkandi J.G."/>
            <person name="Papp V."/>
            <person name="Albert L."/>
            <person name="Andreopoulos W."/>
            <person name="Angelini C."/>
            <person name="Antonin V."/>
            <person name="Barry K.W."/>
            <person name="Bougher N.L."/>
            <person name="Buchanan P."/>
            <person name="Buyck B."/>
            <person name="Bense V."/>
            <person name="Catcheside P."/>
            <person name="Chovatia M."/>
            <person name="Cooper J."/>
            <person name="Damon W."/>
            <person name="Desjardin D."/>
            <person name="Finy P."/>
            <person name="Geml J."/>
            <person name="Haridas S."/>
            <person name="Hughes K."/>
            <person name="Justo A."/>
            <person name="Karasinski D."/>
            <person name="Kautmanova I."/>
            <person name="Kiss B."/>
            <person name="Kocsube S."/>
            <person name="Kotiranta H."/>
            <person name="LaButti K.M."/>
            <person name="Lechner B.E."/>
            <person name="Liimatainen K."/>
            <person name="Lipzen A."/>
            <person name="Lukacs Z."/>
            <person name="Mihaltcheva S."/>
            <person name="Morgado L.N."/>
            <person name="Niskanen T."/>
            <person name="Noordeloos M.E."/>
            <person name="Ohm R.A."/>
            <person name="Ortiz-Santana B."/>
            <person name="Ovrebo C."/>
            <person name="Racz N."/>
            <person name="Riley R."/>
            <person name="Savchenko A."/>
            <person name="Shiryaev A."/>
            <person name="Soop K."/>
            <person name="Spirin V."/>
            <person name="Szebenyi C."/>
            <person name="Tomsovsky M."/>
            <person name="Tulloss R.E."/>
            <person name="Uehling J."/>
            <person name="Grigoriev I.V."/>
            <person name="Vagvolgyi C."/>
            <person name="Papp T."/>
            <person name="Martin F.M."/>
            <person name="Miettinen O."/>
            <person name="Hibbett D.S."/>
            <person name="Nagy L.G."/>
        </authorList>
    </citation>
    <scope>NUCLEOTIDE SEQUENCE [LARGE SCALE GENOMIC DNA]</scope>
    <source>
        <strain evidence="2 3">FP101781</strain>
    </source>
</reference>
<dbReference type="Pfam" id="PF12770">
    <property type="entry name" value="CHAT"/>
    <property type="match status" value="1"/>
</dbReference>
<evidence type="ECO:0000313" key="3">
    <source>
        <dbReference type="Proteomes" id="UP000298030"/>
    </source>
</evidence>
<organism evidence="2 3">
    <name type="scientific">Coprinellus micaceus</name>
    <name type="common">Glistening ink-cap mushroom</name>
    <name type="synonym">Coprinus micaceus</name>
    <dbReference type="NCBI Taxonomy" id="71717"/>
    <lineage>
        <taxon>Eukaryota</taxon>
        <taxon>Fungi</taxon>
        <taxon>Dikarya</taxon>
        <taxon>Basidiomycota</taxon>
        <taxon>Agaricomycotina</taxon>
        <taxon>Agaricomycetes</taxon>
        <taxon>Agaricomycetidae</taxon>
        <taxon>Agaricales</taxon>
        <taxon>Agaricineae</taxon>
        <taxon>Psathyrellaceae</taxon>
        <taxon>Coprinellus</taxon>
    </lineage>
</organism>
<comment type="caution">
    <text evidence="2">The sequence shown here is derived from an EMBL/GenBank/DDBJ whole genome shotgun (WGS) entry which is preliminary data.</text>
</comment>
<evidence type="ECO:0000259" key="1">
    <source>
        <dbReference type="Pfam" id="PF12770"/>
    </source>
</evidence>
<sequence length="1150" mass="126395">MLGHLGDSFLSRFEHSGNLSDVFEAISLQARVVDLTPVEHGNLPIALSDLANTLRCRFNYTGEISDLDAAISAETRAMDLAPDGHVYRPSLLSNLGVSYMIHFEQTGNSSDWEHALSALGQAVHLTPEGHTNLPGRLTNLGNLYLRQFERTDDLGDVAESISLQTRAVNLTPGGHADLPVRLMNLGSSYFCRFERTDNLADVEESMSLQTRAIGLTPEGHAKLPGMLMNLGNSYLCRFERMGNLADIAESISLHTRAVGLAPDGHVDLPVMLTNLGGSYRRQFRRTGDLGDVAESISLGTRAIGLMPEGHANLPTMLTNLGTSYFCRFQRTGDSGDIVEAISLQTRAIGLTPEGHADLPGMLINLAGSFLGRFERTVNLLDINEAISVGSRAVDLTPTGHADRHDYLSNLGICFQSRFELTHDPSDLSQAISAHNQSVNFTPDSHAGLPMRLNNLASSLLCRFQHFGDLGDVTEAIAVQTRVVGLAPEGHALLPGWHSDLGNTYAQLFARTSDPNDVTQAINHFRKAVCLTPEMHANLPNTLNGLALAWHQYYVSSGHQDHLNEAISNFKCAAFCTSGSPRHRLRGATQWARLCTLYPEPLEVLTAFETAMNLLTLMAGLEETVRHRYAIIEGSGELAVEAAAVAIMLGAHEKGLEWLEQGRCLVWGQQSQLRTPLDELKAQNEPLANRVMEVSGLLEGLGSSRQHSSADKSFAGKVTLEDEALKHSQLASEWDRLLERVRAIPGFESFLQPLRCAALLQHLPRSGPVVVLNVHRVRCDAIVLRAGSHDLQHIPLPRFTLQKAKQYRRMFAVQLQRHGLRVQCVGPTVDSESVTGRAAGQYRRKTEEDSTVHSIVKGLWDEVVKPILDVLGFPKRGNDMIHLLPRIWWCPTGPLSFLPLHAAGIYRGEGAENISDYAVSSYTTTVTSLTQRVKNDFLTGERVSGLFLTCQPVVPHFGAIHGTKEEVRDIHKGATALGVRSLSLEGDAVTPEKCLEYMEEYSSIHLACHGFQDTSDILRSRFLFHKGPLPLSSIMQKNLMNADLAYLSACQTSAGQETLADEVVHLAAGMLAAGYHRVVSTMWEIGDGHAPQVASDFYQYLWKHRPEGSGSRFDGSLSAYALHYATQELRGRLDNTDRSLLAWMPFVHYGY</sequence>
<feature type="domain" description="CHAT" evidence="1">
    <location>
        <begin position="858"/>
        <end position="1149"/>
    </location>
</feature>
<dbReference type="SUPFAM" id="SSF48452">
    <property type="entry name" value="TPR-like"/>
    <property type="match status" value="1"/>
</dbReference>
<gene>
    <name evidence="2" type="ORF">FA13DRAFT_1766269</name>
</gene>
<dbReference type="STRING" id="71717.A0A4Y7SND6"/>
<dbReference type="EMBL" id="QPFP01000081">
    <property type="protein sequence ID" value="TEB23168.1"/>
    <property type="molecule type" value="Genomic_DNA"/>
</dbReference>
<keyword evidence="3" id="KW-1185">Reference proteome</keyword>
<dbReference type="PANTHER" id="PTHR19959:SF119">
    <property type="entry name" value="FUNGAL LIPASE-LIKE DOMAIN-CONTAINING PROTEIN"/>
    <property type="match status" value="1"/>
</dbReference>
<dbReference type="Proteomes" id="UP000298030">
    <property type="component" value="Unassembled WGS sequence"/>
</dbReference>